<comment type="similarity">
    <text evidence="2 11">Belongs to the glycosyltransferase 31 family.</text>
</comment>
<evidence type="ECO:0000256" key="6">
    <source>
        <dbReference type="ARBA" id="ARBA00022968"/>
    </source>
</evidence>
<evidence type="ECO:0000256" key="7">
    <source>
        <dbReference type="ARBA" id="ARBA00022989"/>
    </source>
</evidence>
<keyword evidence="3 11" id="KW-0328">Glycosyltransferase</keyword>
<evidence type="ECO:0000313" key="12">
    <source>
        <dbReference type="EMBL" id="KAJ3647346.1"/>
    </source>
</evidence>
<dbReference type="FunFam" id="3.90.550.50:FF:000001">
    <property type="entry name" value="Hexosyltransferase"/>
    <property type="match status" value="1"/>
</dbReference>
<keyword evidence="8 11" id="KW-0333">Golgi apparatus</keyword>
<name>A0AA38M8I6_9CUCU</name>
<keyword evidence="10" id="KW-0325">Glycoprotein</keyword>
<keyword evidence="7 11" id="KW-1133">Transmembrane helix</keyword>
<keyword evidence="6 11" id="KW-0735">Signal-anchor</keyword>
<keyword evidence="4" id="KW-0808">Transferase</keyword>
<evidence type="ECO:0000256" key="1">
    <source>
        <dbReference type="ARBA" id="ARBA00004323"/>
    </source>
</evidence>
<dbReference type="GO" id="GO:0000139">
    <property type="term" value="C:Golgi membrane"/>
    <property type="evidence" value="ECO:0007669"/>
    <property type="project" value="UniProtKB-SubCell"/>
</dbReference>
<accession>A0AA38M8I6</accession>
<reference evidence="12" key="1">
    <citation type="journal article" date="2023" name="G3 (Bethesda)">
        <title>Whole genome assemblies of Zophobas morio and Tenebrio molitor.</title>
        <authorList>
            <person name="Kaur S."/>
            <person name="Stinson S.A."/>
            <person name="diCenzo G.C."/>
        </authorList>
    </citation>
    <scope>NUCLEOTIDE SEQUENCE</scope>
    <source>
        <strain evidence="12">QUZm001</strain>
    </source>
</reference>
<feature type="transmembrane region" description="Helical" evidence="11">
    <location>
        <begin position="7"/>
        <end position="23"/>
    </location>
</feature>
<dbReference type="AlphaFoldDB" id="A0AA38M8I6"/>
<dbReference type="PANTHER" id="PTHR11214:SF314">
    <property type="entry name" value="HEXOSYLTRANSFERASE"/>
    <property type="match status" value="1"/>
</dbReference>
<evidence type="ECO:0000256" key="11">
    <source>
        <dbReference type="RuleBase" id="RU363063"/>
    </source>
</evidence>
<protein>
    <recommendedName>
        <fullName evidence="11">Hexosyltransferase</fullName>
        <ecNumber evidence="11">2.4.1.-</ecNumber>
    </recommendedName>
</protein>
<comment type="caution">
    <text evidence="12">The sequence shown here is derived from an EMBL/GenBank/DDBJ whole genome shotgun (WGS) entry which is preliminary data.</text>
</comment>
<evidence type="ECO:0000313" key="13">
    <source>
        <dbReference type="Proteomes" id="UP001168821"/>
    </source>
</evidence>
<keyword evidence="9 11" id="KW-0472">Membrane</keyword>
<evidence type="ECO:0000256" key="8">
    <source>
        <dbReference type="ARBA" id="ARBA00023034"/>
    </source>
</evidence>
<evidence type="ECO:0000256" key="10">
    <source>
        <dbReference type="ARBA" id="ARBA00023180"/>
    </source>
</evidence>
<evidence type="ECO:0000256" key="2">
    <source>
        <dbReference type="ARBA" id="ARBA00008661"/>
    </source>
</evidence>
<keyword evidence="13" id="KW-1185">Reference proteome</keyword>
<evidence type="ECO:0000256" key="3">
    <source>
        <dbReference type="ARBA" id="ARBA00022676"/>
    </source>
</evidence>
<dbReference type="EMBL" id="JALNTZ010000006">
    <property type="protein sequence ID" value="KAJ3647346.1"/>
    <property type="molecule type" value="Genomic_DNA"/>
</dbReference>
<dbReference type="InterPro" id="IPR002659">
    <property type="entry name" value="Glyco_trans_31"/>
</dbReference>
<dbReference type="PANTHER" id="PTHR11214">
    <property type="entry name" value="BETA-1,3-N-ACETYLGLUCOSAMINYLTRANSFERASE"/>
    <property type="match status" value="1"/>
</dbReference>
<keyword evidence="5 11" id="KW-0812">Transmembrane</keyword>
<dbReference type="Pfam" id="PF01762">
    <property type="entry name" value="Galactosyl_T"/>
    <property type="match status" value="1"/>
</dbReference>
<sequence length="346" mass="40108">MKSKRKIFVYTILILSFIFYIIMCMQISNTEASVEGWGYNTTRDTSQYILNNNLSAHIFPEHFCDHDSFLLVMVCSGPSNVEARNAIRETWGDKRNSNNVSLFFLLGETMNSSLQNDIVAESNKYGDIIEERFVDSYNNLTLKSIVMLKLVSNYCANSTKYLLKIDDDMFVNMHLIVKMLMGRNSTTDLLIGKLICGARPIKDTSSKWYSPRYMYSGRVYPNYLSGTGYVMSVDVAEKLYKAALQTPIFHLEDVYITGICAKKARVRPHNNSLFTYQKLNYDLCLFMKLYTAHRFTPVDIRKTYNLLKDNNVTRECLTQKNSFNVNHWIMNNIIKVNKTYRKSKCE</sequence>
<dbReference type="GO" id="GO:0006493">
    <property type="term" value="P:protein O-linked glycosylation"/>
    <property type="evidence" value="ECO:0007669"/>
    <property type="project" value="TreeGrafter"/>
</dbReference>
<evidence type="ECO:0000256" key="5">
    <source>
        <dbReference type="ARBA" id="ARBA00022692"/>
    </source>
</evidence>
<comment type="subcellular location">
    <subcellularLocation>
        <location evidence="1 11">Golgi apparatus membrane</location>
        <topology evidence="1 11">Single-pass type II membrane protein</topology>
    </subcellularLocation>
</comment>
<evidence type="ECO:0000256" key="9">
    <source>
        <dbReference type="ARBA" id="ARBA00023136"/>
    </source>
</evidence>
<dbReference type="GO" id="GO:0016758">
    <property type="term" value="F:hexosyltransferase activity"/>
    <property type="evidence" value="ECO:0007669"/>
    <property type="project" value="InterPro"/>
</dbReference>
<proteinExistence type="inferred from homology"/>
<organism evidence="12 13">
    <name type="scientific">Zophobas morio</name>
    <dbReference type="NCBI Taxonomy" id="2755281"/>
    <lineage>
        <taxon>Eukaryota</taxon>
        <taxon>Metazoa</taxon>
        <taxon>Ecdysozoa</taxon>
        <taxon>Arthropoda</taxon>
        <taxon>Hexapoda</taxon>
        <taxon>Insecta</taxon>
        <taxon>Pterygota</taxon>
        <taxon>Neoptera</taxon>
        <taxon>Endopterygota</taxon>
        <taxon>Coleoptera</taxon>
        <taxon>Polyphaga</taxon>
        <taxon>Cucujiformia</taxon>
        <taxon>Tenebrionidae</taxon>
        <taxon>Zophobas</taxon>
    </lineage>
</organism>
<dbReference type="EC" id="2.4.1.-" evidence="11"/>
<evidence type="ECO:0000256" key="4">
    <source>
        <dbReference type="ARBA" id="ARBA00022679"/>
    </source>
</evidence>
<gene>
    <name evidence="12" type="ORF">Zmor_019230</name>
</gene>
<dbReference type="Proteomes" id="UP001168821">
    <property type="component" value="Unassembled WGS sequence"/>
</dbReference>
<dbReference type="Gene3D" id="3.90.550.50">
    <property type="match status" value="1"/>
</dbReference>